<comment type="similarity">
    <text evidence="1">Belongs to the ATP12 family.</text>
</comment>
<dbReference type="Proteomes" id="UP000220034">
    <property type="component" value="Unassembled WGS sequence"/>
</dbReference>
<accession>A0A2C9CTS5</accession>
<dbReference type="AlphaFoldDB" id="A0A2C9CTS5"/>
<gene>
    <name evidence="4" type="ORF">SAMN06273572_10520</name>
</gene>
<reference evidence="5" key="1">
    <citation type="submission" date="2017-09" db="EMBL/GenBank/DDBJ databases">
        <authorList>
            <person name="Varghese N."/>
            <person name="Submissions S."/>
        </authorList>
    </citation>
    <scope>NUCLEOTIDE SEQUENCE [LARGE SCALE GENOMIC DNA]</scope>
    <source>
        <strain evidence="5">C7</strain>
    </source>
</reference>
<evidence type="ECO:0000256" key="2">
    <source>
        <dbReference type="ARBA" id="ARBA00022946"/>
    </source>
</evidence>
<protein>
    <submittedName>
        <fullName evidence="4">Chaperone required for the assembly of the F1-ATPase</fullName>
    </submittedName>
</protein>
<keyword evidence="2" id="KW-0809">Transit peptide</keyword>
<dbReference type="InterPro" id="IPR011419">
    <property type="entry name" value="ATP12_ATP_synth-F1-assembly"/>
</dbReference>
<dbReference type="RefSeq" id="WP_097930371.1">
    <property type="nucleotide sequence ID" value="NZ_OCTN01000005.1"/>
</dbReference>
<evidence type="ECO:0000256" key="1">
    <source>
        <dbReference type="ARBA" id="ARBA00008231"/>
    </source>
</evidence>
<dbReference type="Pfam" id="PF07542">
    <property type="entry name" value="ATP12"/>
    <property type="match status" value="1"/>
</dbReference>
<dbReference type="PANTHER" id="PTHR21013:SF10">
    <property type="entry name" value="ATP SYNTHASE MITOCHONDRIAL F1 COMPLEX ASSEMBLY FACTOR 2"/>
    <property type="match status" value="1"/>
</dbReference>
<keyword evidence="3" id="KW-0143">Chaperone</keyword>
<evidence type="ECO:0000313" key="4">
    <source>
        <dbReference type="EMBL" id="SOH94600.1"/>
    </source>
</evidence>
<name>A0A2C9CTS5_9RHOB</name>
<dbReference type="OrthoDB" id="9797825at2"/>
<keyword evidence="5" id="KW-1185">Reference proteome</keyword>
<sequence>MSEWKKKRFWKETAVEPRDGGFAVTLDGRGIRTPGKTPLIVPAQALANGIAAEWAAQEEAVRPDTMPLTRAANSTLDKVLPQRSAVVEMLADYGGTDLLCYRAEGPESLVREQNQHWEPHLVWATEALNAPLLRIVGLIPHPQPESSLQVLRDATDALDPFVLTAFHDFVTLPGSLILGFALLEGRIDAAEAIRLSELDALWQEQFWGADDEAIANRTRKVTALQEACSFLNLVRE</sequence>
<dbReference type="InterPro" id="IPR023335">
    <property type="entry name" value="ATP12_ortho_dom_sf"/>
</dbReference>
<evidence type="ECO:0000256" key="3">
    <source>
        <dbReference type="ARBA" id="ARBA00023186"/>
    </source>
</evidence>
<proteinExistence type="inferred from homology"/>
<evidence type="ECO:0000313" key="5">
    <source>
        <dbReference type="Proteomes" id="UP000220034"/>
    </source>
</evidence>
<dbReference type="PANTHER" id="PTHR21013">
    <property type="entry name" value="ATP SYNTHASE MITOCHONDRIAL F1 COMPLEX ASSEMBLY FACTOR 2/ATP12 PROTEIN, MITOCHONDRIAL PRECURSOR"/>
    <property type="match status" value="1"/>
</dbReference>
<dbReference type="Gene3D" id="1.10.3580.10">
    <property type="entry name" value="ATP12 ATPase"/>
    <property type="match status" value="1"/>
</dbReference>
<dbReference type="GO" id="GO:0043461">
    <property type="term" value="P:proton-transporting ATP synthase complex assembly"/>
    <property type="evidence" value="ECO:0007669"/>
    <property type="project" value="InterPro"/>
</dbReference>
<dbReference type="InterPro" id="IPR042272">
    <property type="entry name" value="ATP12_ATP_synth-F1-assembly_N"/>
</dbReference>
<dbReference type="EMBL" id="OCTN01000005">
    <property type="protein sequence ID" value="SOH94600.1"/>
    <property type="molecule type" value="Genomic_DNA"/>
</dbReference>
<dbReference type="SUPFAM" id="SSF160909">
    <property type="entry name" value="ATP12-like"/>
    <property type="match status" value="1"/>
</dbReference>
<organism evidence="4 5">
    <name type="scientific">Pontivivens marinum</name>
    <dbReference type="NCBI Taxonomy" id="1690039"/>
    <lineage>
        <taxon>Bacteria</taxon>
        <taxon>Pseudomonadati</taxon>
        <taxon>Pseudomonadota</taxon>
        <taxon>Alphaproteobacteria</taxon>
        <taxon>Rhodobacterales</taxon>
        <taxon>Paracoccaceae</taxon>
        <taxon>Pontivivens</taxon>
    </lineage>
</organism>
<dbReference type="Gene3D" id="3.30.2180.10">
    <property type="entry name" value="ATP12-like"/>
    <property type="match status" value="1"/>
</dbReference>